<proteinExistence type="predicted"/>
<accession>A0A1G1VRN1</accession>
<dbReference type="Pfam" id="PF04014">
    <property type="entry name" value="MazE_antitoxin"/>
    <property type="match status" value="1"/>
</dbReference>
<sequence length="104" mass="12273">MNGAMITTVQARGQITLPKKVRDRHGMIPGAVVRIIDEPNGIRMRPVTEGLVIPPKYTRQEYKKVIARITAYMHKHGPLWTEEDDRKREESLKKEQQRWRKLNW</sequence>
<organism evidence="3 4">
    <name type="scientific">Candidatus Chisholmbacteria bacterium RIFCSPHIGHO2_01_FULL_48_12</name>
    <dbReference type="NCBI Taxonomy" id="1797589"/>
    <lineage>
        <taxon>Bacteria</taxon>
        <taxon>Candidatus Chisholmiibacteriota</taxon>
    </lineage>
</organism>
<evidence type="ECO:0000313" key="3">
    <source>
        <dbReference type="EMBL" id="OGY18058.1"/>
    </source>
</evidence>
<comment type="caution">
    <text evidence="3">The sequence shown here is derived from an EMBL/GenBank/DDBJ whole genome shotgun (WGS) entry which is preliminary data.</text>
</comment>
<protein>
    <recommendedName>
        <fullName evidence="2">SpoVT-AbrB domain-containing protein</fullName>
    </recommendedName>
</protein>
<dbReference type="EMBL" id="MHCH01000010">
    <property type="protein sequence ID" value="OGY18058.1"/>
    <property type="molecule type" value="Genomic_DNA"/>
</dbReference>
<dbReference type="GO" id="GO:0003677">
    <property type="term" value="F:DNA binding"/>
    <property type="evidence" value="ECO:0007669"/>
    <property type="project" value="UniProtKB-UniRule"/>
</dbReference>
<dbReference type="Proteomes" id="UP000177324">
    <property type="component" value="Unassembled WGS sequence"/>
</dbReference>
<feature type="domain" description="SpoVT-AbrB" evidence="2">
    <location>
        <begin position="4"/>
        <end position="49"/>
    </location>
</feature>
<dbReference type="PROSITE" id="PS51740">
    <property type="entry name" value="SPOVT_ABRB"/>
    <property type="match status" value="1"/>
</dbReference>
<dbReference type="SMART" id="SM00966">
    <property type="entry name" value="SpoVT_AbrB"/>
    <property type="match status" value="1"/>
</dbReference>
<gene>
    <name evidence="3" type="ORF">A2784_05090</name>
</gene>
<dbReference type="NCBIfam" id="TIGR01439">
    <property type="entry name" value="lp_hng_hel_AbrB"/>
    <property type="match status" value="1"/>
</dbReference>
<dbReference type="InterPro" id="IPR037914">
    <property type="entry name" value="SpoVT-AbrB_sf"/>
</dbReference>
<keyword evidence="1" id="KW-0238">DNA-binding</keyword>
<dbReference type="STRING" id="1797589.A2784_05090"/>
<dbReference type="Gene3D" id="2.10.260.10">
    <property type="match status" value="1"/>
</dbReference>
<name>A0A1G1VRN1_9BACT</name>
<dbReference type="AlphaFoldDB" id="A0A1G1VRN1"/>
<evidence type="ECO:0000256" key="1">
    <source>
        <dbReference type="PROSITE-ProRule" id="PRU01076"/>
    </source>
</evidence>
<dbReference type="SUPFAM" id="SSF89447">
    <property type="entry name" value="AbrB/MazE/MraZ-like"/>
    <property type="match status" value="1"/>
</dbReference>
<dbReference type="InterPro" id="IPR007159">
    <property type="entry name" value="SpoVT-AbrB_dom"/>
</dbReference>
<evidence type="ECO:0000259" key="2">
    <source>
        <dbReference type="PROSITE" id="PS51740"/>
    </source>
</evidence>
<evidence type="ECO:0000313" key="4">
    <source>
        <dbReference type="Proteomes" id="UP000177324"/>
    </source>
</evidence>
<reference evidence="3 4" key="1">
    <citation type="journal article" date="2016" name="Nat. Commun.">
        <title>Thousands of microbial genomes shed light on interconnected biogeochemical processes in an aquifer system.</title>
        <authorList>
            <person name="Anantharaman K."/>
            <person name="Brown C.T."/>
            <person name="Hug L.A."/>
            <person name="Sharon I."/>
            <person name="Castelle C.J."/>
            <person name="Probst A.J."/>
            <person name="Thomas B.C."/>
            <person name="Singh A."/>
            <person name="Wilkins M.J."/>
            <person name="Karaoz U."/>
            <person name="Brodie E.L."/>
            <person name="Williams K.H."/>
            <person name="Hubbard S.S."/>
            <person name="Banfield J.F."/>
        </authorList>
    </citation>
    <scope>NUCLEOTIDE SEQUENCE [LARGE SCALE GENOMIC DNA]</scope>
</reference>